<name>A0A2G9QIC2_AQUCT</name>
<reference evidence="9" key="1">
    <citation type="journal article" date="2017" name="Nat. Commun.">
        <title>The North American bullfrog draft genome provides insight into hormonal regulation of long noncoding RNA.</title>
        <authorList>
            <person name="Hammond S.A."/>
            <person name="Warren R.L."/>
            <person name="Vandervalk B.P."/>
            <person name="Kucuk E."/>
            <person name="Khan H."/>
            <person name="Gibb E.A."/>
            <person name="Pandoh P."/>
            <person name="Kirk H."/>
            <person name="Zhao Y."/>
            <person name="Jones M."/>
            <person name="Mungall A.J."/>
            <person name="Coope R."/>
            <person name="Pleasance S."/>
            <person name="Moore R.A."/>
            <person name="Holt R.A."/>
            <person name="Round J.M."/>
            <person name="Ohora S."/>
            <person name="Walle B.V."/>
            <person name="Veldhoen N."/>
            <person name="Helbing C.C."/>
            <person name="Birol I."/>
        </authorList>
    </citation>
    <scope>NUCLEOTIDE SEQUENCE [LARGE SCALE GENOMIC DNA]</scope>
</reference>
<organism evidence="8 9">
    <name type="scientific">Aquarana catesbeiana</name>
    <name type="common">American bullfrog</name>
    <name type="synonym">Rana catesbeiana</name>
    <dbReference type="NCBI Taxonomy" id="8400"/>
    <lineage>
        <taxon>Eukaryota</taxon>
        <taxon>Metazoa</taxon>
        <taxon>Chordata</taxon>
        <taxon>Craniata</taxon>
        <taxon>Vertebrata</taxon>
        <taxon>Euteleostomi</taxon>
        <taxon>Amphibia</taxon>
        <taxon>Batrachia</taxon>
        <taxon>Anura</taxon>
        <taxon>Neobatrachia</taxon>
        <taxon>Ranoidea</taxon>
        <taxon>Ranidae</taxon>
        <taxon>Aquarana</taxon>
    </lineage>
</organism>
<feature type="compositionally biased region" description="Low complexity" evidence="6">
    <location>
        <begin position="313"/>
        <end position="328"/>
    </location>
</feature>
<evidence type="ECO:0000313" key="9">
    <source>
        <dbReference type="Proteomes" id="UP000228934"/>
    </source>
</evidence>
<feature type="domain" description="LCCL" evidence="7">
    <location>
        <begin position="213"/>
        <end position="306"/>
    </location>
</feature>
<evidence type="ECO:0000256" key="4">
    <source>
        <dbReference type="ARBA" id="ARBA00022737"/>
    </source>
</evidence>
<dbReference type="Pfam" id="PF03815">
    <property type="entry name" value="LCCL"/>
    <property type="match status" value="5"/>
</dbReference>
<dbReference type="InterPro" id="IPR036609">
    <property type="entry name" value="LCCL_sf"/>
</dbReference>
<evidence type="ECO:0000256" key="2">
    <source>
        <dbReference type="ARBA" id="ARBA00022525"/>
    </source>
</evidence>
<dbReference type="SMART" id="SM00603">
    <property type="entry name" value="LCCL"/>
    <property type="match status" value="5"/>
</dbReference>
<feature type="region of interest" description="Disordered" evidence="6">
    <location>
        <begin position="198"/>
        <end position="220"/>
    </location>
</feature>
<protein>
    <recommendedName>
        <fullName evidence="7">LCCL domain-containing protein</fullName>
    </recommendedName>
</protein>
<dbReference type="PANTHER" id="PTHR31331">
    <property type="entry name" value="LCCL DOMAIN PROTEIN (AFU_ORTHOLOGUE AFUA_5G08630)"/>
    <property type="match status" value="1"/>
</dbReference>
<evidence type="ECO:0000256" key="5">
    <source>
        <dbReference type="ARBA" id="ARBA00023157"/>
    </source>
</evidence>
<dbReference type="OrthoDB" id="10070753at2759"/>
<feature type="domain" description="LCCL" evidence="7">
    <location>
        <begin position="99"/>
        <end position="192"/>
    </location>
</feature>
<evidence type="ECO:0000259" key="7">
    <source>
        <dbReference type="PROSITE" id="PS50820"/>
    </source>
</evidence>
<dbReference type="Gene3D" id="2.170.130.20">
    <property type="entry name" value="LCCL-like domain"/>
    <property type="match status" value="5"/>
</dbReference>
<keyword evidence="2" id="KW-0964">Secreted</keyword>
<evidence type="ECO:0000313" key="8">
    <source>
        <dbReference type="EMBL" id="PIO15354.1"/>
    </source>
</evidence>
<feature type="region of interest" description="Disordered" evidence="6">
    <location>
        <begin position="312"/>
        <end position="334"/>
    </location>
</feature>
<dbReference type="PROSITE" id="PS50820">
    <property type="entry name" value="LCCL"/>
    <property type="match status" value="5"/>
</dbReference>
<dbReference type="InterPro" id="IPR004043">
    <property type="entry name" value="LCCL"/>
</dbReference>
<keyword evidence="9" id="KW-1185">Reference proteome</keyword>
<feature type="domain" description="LCCL" evidence="7">
    <location>
        <begin position="441"/>
        <end position="534"/>
    </location>
</feature>
<dbReference type="PANTHER" id="PTHR31331:SF1">
    <property type="entry name" value="CYSTEINE RICH SECRETORY PROTEIN LCCL DOMAIN CONTAINING 2"/>
    <property type="match status" value="1"/>
</dbReference>
<dbReference type="GO" id="GO:0005576">
    <property type="term" value="C:extracellular region"/>
    <property type="evidence" value="ECO:0007669"/>
    <property type="project" value="UniProtKB-SubCell"/>
</dbReference>
<dbReference type="InterPro" id="IPR051957">
    <property type="entry name" value="CRISP-LCCL_domain"/>
</dbReference>
<feature type="non-terminal residue" evidence="8">
    <location>
        <position position="535"/>
    </location>
</feature>
<dbReference type="FunFam" id="2.170.130.20:FF:000001">
    <property type="entry name" value="Cysteine-rich secretory protein LCCL domain-containing 1"/>
    <property type="match status" value="2"/>
</dbReference>
<feature type="domain" description="LCCL" evidence="7">
    <location>
        <begin position="1"/>
        <end position="78"/>
    </location>
</feature>
<dbReference type="EMBL" id="KV972940">
    <property type="protein sequence ID" value="PIO15354.1"/>
    <property type="molecule type" value="Genomic_DNA"/>
</dbReference>
<dbReference type="SUPFAM" id="SSF69848">
    <property type="entry name" value="LCCL domain"/>
    <property type="match status" value="5"/>
</dbReference>
<keyword evidence="4" id="KW-0677">Repeat</keyword>
<dbReference type="AlphaFoldDB" id="A0A2G9QIC2"/>
<evidence type="ECO:0000256" key="3">
    <source>
        <dbReference type="ARBA" id="ARBA00022729"/>
    </source>
</evidence>
<accession>A0A2G9QIC2</accession>
<feature type="domain" description="LCCL" evidence="7">
    <location>
        <begin position="327"/>
        <end position="420"/>
    </location>
</feature>
<gene>
    <name evidence="8" type="ORF">AB205_0107340</name>
</gene>
<keyword evidence="5" id="KW-1015">Disulfide bond</keyword>
<dbReference type="Proteomes" id="UP000228934">
    <property type="component" value="Unassembled WGS sequence"/>
</dbReference>
<sequence>EFLSVQCPSECQENGGTVWGTDVYIDHSSICKAAIHAGILGNNGGLVTVEKTPGQENYSGSARNGVTTSNYGSWPRSFVFHGSSKPPTPKPTEVPTQKSPVIGSCSTTARNLQEPISIVQCPSECQENGGTVWGTDVYTDDSSICKAAIHAGILGNNGGLVTVEKTPGQQSYSGSARNGVTTRNYGSWPGSFVFHGSSKPPTPKPTEVPTQKPPVIGSCSTTSRNLQESISIVQCPSECQENGGTVWGTDVYTDHSSICKAAIHAGILGNNGGLVTVEKTPEQQSYSGSARNEVTTSSYGPWPGSFVFHDSSKPLSPKPTKLPTQKPPVRGTCSTTAGQLKESISIVQCPSECQMNRGAVWGTDVYTADSSICKAAIHAGILGNNGGLVTVEKIPGQQSYSGSARNGVTTNGYGLYSGSFVFHGSSKPPTPKPTKESTQKPPVLVSCSTNARNLQESISIVQCPSECQGNGGNVWGTDFYTDTSSICKAAIHAGILGNNGGLVTVEKTPGQQSYSGSARNGVTTNNYGSWPGSFV</sequence>
<evidence type="ECO:0000256" key="1">
    <source>
        <dbReference type="ARBA" id="ARBA00004613"/>
    </source>
</evidence>
<proteinExistence type="predicted"/>
<evidence type="ECO:0000256" key="6">
    <source>
        <dbReference type="SAM" id="MobiDB-lite"/>
    </source>
</evidence>
<comment type="subcellular location">
    <subcellularLocation>
        <location evidence="1">Secreted</location>
    </subcellularLocation>
</comment>
<keyword evidence="3" id="KW-0732">Signal</keyword>
<feature type="non-terminal residue" evidence="8">
    <location>
        <position position="1"/>
    </location>
</feature>